<dbReference type="InterPro" id="IPR014710">
    <property type="entry name" value="RmlC-like_jellyroll"/>
</dbReference>
<dbReference type="PANTHER" id="PTHR14226:SF29">
    <property type="entry name" value="NEUROPATHY TARGET ESTERASE SWS"/>
    <property type="match status" value="1"/>
</dbReference>
<keyword evidence="4" id="KW-1185">Reference proteome</keyword>
<dbReference type="InterPro" id="IPR050301">
    <property type="entry name" value="NTE"/>
</dbReference>
<dbReference type="CDD" id="cd00038">
    <property type="entry name" value="CAP_ED"/>
    <property type="match status" value="1"/>
</dbReference>
<keyword evidence="1" id="KW-0472">Membrane</keyword>
<dbReference type="InterPro" id="IPR018490">
    <property type="entry name" value="cNMP-bd_dom_sf"/>
</dbReference>
<evidence type="ECO:0000256" key="1">
    <source>
        <dbReference type="SAM" id="Phobius"/>
    </source>
</evidence>
<evidence type="ECO:0000313" key="3">
    <source>
        <dbReference type="EMBL" id="CAH1787525.1"/>
    </source>
</evidence>
<dbReference type="Pfam" id="PF00027">
    <property type="entry name" value="cNMP_binding"/>
    <property type="match status" value="1"/>
</dbReference>
<proteinExistence type="predicted"/>
<evidence type="ECO:0000313" key="4">
    <source>
        <dbReference type="Proteomes" id="UP000749559"/>
    </source>
</evidence>
<organism evidence="3 4">
    <name type="scientific">Owenia fusiformis</name>
    <name type="common">Polychaete worm</name>
    <dbReference type="NCBI Taxonomy" id="6347"/>
    <lineage>
        <taxon>Eukaryota</taxon>
        <taxon>Metazoa</taxon>
        <taxon>Spiralia</taxon>
        <taxon>Lophotrochozoa</taxon>
        <taxon>Annelida</taxon>
        <taxon>Polychaeta</taxon>
        <taxon>Sedentaria</taxon>
        <taxon>Canalipalpata</taxon>
        <taxon>Sabellida</taxon>
        <taxon>Oweniida</taxon>
        <taxon>Oweniidae</taxon>
        <taxon>Owenia</taxon>
    </lineage>
</organism>
<comment type="caution">
    <text evidence="3">The sequence shown here is derived from an EMBL/GenBank/DDBJ whole genome shotgun (WGS) entry which is preliminary data.</text>
</comment>
<keyword evidence="1" id="KW-1133">Transmembrane helix</keyword>
<accession>A0A8S4P048</accession>
<gene>
    <name evidence="3" type="ORF">OFUS_LOCUS13205</name>
</gene>
<feature type="non-terminal residue" evidence="3">
    <location>
        <position position="1"/>
    </location>
</feature>
<dbReference type="SMART" id="SM00100">
    <property type="entry name" value="cNMP"/>
    <property type="match status" value="1"/>
</dbReference>
<keyword evidence="1" id="KW-0812">Transmembrane</keyword>
<feature type="domain" description="Cyclic nucleotide-binding" evidence="2">
    <location>
        <begin position="169"/>
        <end position="279"/>
    </location>
</feature>
<dbReference type="FunFam" id="2.60.120.10:FF:000012">
    <property type="entry name" value="neuropathy target esterase isoform X2"/>
    <property type="match status" value="1"/>
</dbReference>
<dbReference type="EMBL" id="CAIIXF020000006">
    <property type="protein sequence ID" value="CAH1787525.1"/>
    <property type="molecule type" value="Genomic_DNA"/>
</dbReference>
<dbReference type="Proteomes" id="UP000749559">
    <property type="component" value="Unassembled WGS sequence"/>
</dbReference>
<feature type="non-terminal residue" evidence="3">
    <location>
        <position position="351"/>
    </location>
</feature>
<dbReference type="SUPFAM" id="SSF51206">
    <property type="entry name" value="cAMP-binding domain-like"/>
    <property type="match status" value="1"/>
</dbReference>
<dbReference type="InterPro" id="IPR000595">
    <property type="entry name" value="cNMP-bd_dom"/>
</dbReference>
<reference evidence="3" key="1">
    <citation type="submission" date="2022-03" db="EMBL/GenBank/DDBJ databases">
        <authorList>
            <person name="Martin C."/>
        </authorList>
    </citation>
    <scope>NUCLEOTIDE SEQUENCE</scope>
</reference>
<protein>
    <recommendedName>
        <fullName evidence="2">Cyclic nucleotide-binding domain-containing protein</fullName>
    </recommendedName>
</protein>
<dbReference type="PANTHER" id="PTHR14226">
    <property type="entry name" value="NEUROPATHY TARGET ESTERASE/SWISS CHEESE D.MELANOGASTER"/>
    <property type="match status" value="1"/>
</dbReference>
<sequence length="351" mass="39884">SKTSNMADVQEKIREKLEQIPETLSALEITVNIMITLAIGGLVIVLFLYLAAKKIKSKVKPSTVGDKLGFKYRFRKRDKVMFYGRKIFRKVRSITKNTIKEVDPRRSTIRAKRKKLVSFAKKLLRKESSPQLVYKEPPPAFLEADWPEFHESDYRLPLEVLYMLKSVRVFGHFERPLFLELCKHMDSKFIHAGSFLFKVGDVDDSIYVVQNGNVNVFITEPDGSEHIVKEVCQGDSIQSLLSILDALTGHPAPYKTVSAVAVTDTTVLRLPAAAFATLFDRFPESLVRVVQIIMVRLQRVTFMALHNYLGLTHELINPHNLSDRTFSVHTIGAKQSPVKQYSKDSKDGSTE</sequence>
<feature type="transmembrane region" description="Helical" evidence="1">
    <location>
        <begin position="29"/>
        <end position="52"/>
    </location>
</feature>
<dbReference type="Gene3D" id="2.60.120.10">
    <property type="entry name" value="Jelly Rolls"/>
    <property type="match status" value="1"/>
</dbReference>
<dbReference type="AlphaFoldDB" id="A0A8S4P048"/>
<dbReference type="GO" id="GO:0004622">
    <property type="term" value="F:phosphatidylcholine lysophospholipase activity"/>
    <property type="evidence" value="ECO:0007669"/>
    <property type="project" value="TreeGrafter"/>
</dbReference>
<dbReference type="PROSITE" id="PS50042">
    <property type="entry name" value="CNMP_BINDING_3"/>
    <property type="match status" value="1"/>
</dbReference>
<evidence type="ECO:0000259" key="2">
    <source>
        <dbReference type="PROSITE" id="PS50042"/>
    </source>
</evidence>
<dbReference type="OrthoDB" id="421051at2759"/>
<name>A0A8S4P048_OWEFU</name>
<dbReference type="GO" id="GO:0005783">
    <property type="term" value="C:endoplasmic reticulum"/>
    <property type="evidence" value="ECO:0007669"/>
    <property type="project" value="TreeGrafter"/>
</dbReference>